<sequence>MKQRFVTRSWEEDLVASFFDCNHSLDISIDEFQRLGRTDDVSEKYKMIKFKKGLRSNKLREL</sequence>
<dbReference type="AlphaFoldDB" id="A0A225VZ90"/>
<organism evidence="1 2">
    <name type="scientific">Phytophthora megakarya</name>
    <dbReference type="NCBI Taxonomy" id="4795"/>
    <lineage>
        <taxon>Eukaryota</taxon>
        <taxon>Sar</taxon>
        <taxon>Stramenopiles</taxon>
        <taxon>Oomycota</taxon>
        <taxon>Peronosporomycetes</taxon>
        <taxon>Peronosporales</taxon>
        <taxon>Peronosporaceae</taxon>
        <taxon>Phytophthora</taxon>
    </lineage>
</organism>
<proteinExistence type="predicted"/>
<keyword evidence="2" id="KW-1185">Reference proteome</keyword>
<accession>A0A225VZ90</accession>
<evidence type="ECO:0000313" key="1">
    <source>
        <dbReference type="EMBL" id="OWZ10228.1"/>
    </source>
</evidence>
<protein>
    <submittedName>
        <fullName evidence="1">Uncharacterized protein</fullName>
    </submittedName>
</protein>
<dbReference type="EMBL" id="NBNE01002515">
    <property type="protein sequence ID" value="OWZ10228.1"/>
    <property type="molecule type" value="Genomic_DNA"/>
</dbReference>
<evidence type="ECO:0000313" key="2">
    <source>
        <dbReference type="Proteomes" id="UP000198211"/>
    </source>
</evidence>
<dbReference type="Proteomes" id="UP000198211">
    <property type="component" value="Unassembled WGS sequence"/>
</dbReference>
<name>A0A225VZ90_9STRA</name>
<gene>
    <name evidence="1" type="ORF">PHMEG_00016954</name>
</gene>
<reference evidence="2" key="1">
    <citation type="submission" date="2017-03" db="EMBL/GenBank/DDBJ databases">
        <title>Phytopthora megakarya and P. palmivora, two closely related causual agents of cacao black pod achieved similar genome size and gene model numbers by different mechanisms.</title>
        <authorList>
            <person name="Ali S."/>
            <person name="Shao J."/>
            <person name="Larry D.J."/>
            <person name="Kronmiller B."/>
            <person name="Shen D."/>
            <person name="Strem M.D."/>
            <person name="Melnick R.L."/>
            <person name="Guiltinan M.J."/>
            <person name="Tyler B.M."/>
            <person name="Meinhardt L.W."/>
            <person name="Bailey B.A."/>
        </authorList>
    </citation>
    <scope>NUCLEOTIDE SEQUENCE [LARGE SCALE GENOMIC DNA]</scope>
    <source>
        <strain evidence="2">zdho120</strain>
    </source>
</reference>
<comment type="caution">
    <text evidence="1">The sequence shown here is derived from an EMBL/GenBank/DDBJ whole genome shotgun (WGS) entry which is preliminary data.</text>
</comment>